<dbReference type="AlphaFoldDB" id="A0A8H4R8M9"/>
<dbReference type="FunFam" id="3.10.120.10:FF:000012">
    <property type="entry name" value="Mitochondrial cytochrome b2, putative"/>
    <property type="match status" value="1"/>
</dbReference>
<dbReference type="GO" id="GO:0016020">
    <property type="term" value="C:membrane"/>
    <property type="evidence" value="ECO:0007669"/>
    <property type="project" value="TreeGrafter"/>
</dbReference>
<comment type="similarity">
    <text evidence="4">Belongs to the cytochrome b5 family.</text>
</comment>
<feature type="region of interest" description="Disordered" evidence="5">
    <location>
        <begin position="76"/>
        <end position="99"/>
    </location>
</feature>
<evidence type="ECO:0000256" key="2">
    <source>
        <dbReference type="ARBA" id="ARBA00022723"/>
    </source>
</evidence>
<dbReference type="Pfam" id="PF00173">
    <property type="entry name" value="Cyt-b5"/>
    <property type="match status" value="1"/>
</dbReference>
<comment type="caution">
    <text evidence="7">The sequence shown here is derived from an EMBL/GenBank/DDBJ whole genome shotgun (WGS) entry which is preliminary data.</text>
</comment>
<dbReference type="SUPFAM" id="SSF55856">
    <property type="entry name" value="Cytochrome b5-like heme/steroid binding domain"/>
    <property type="match status" value="1"/>
</dbReference>
<dbReference type="Gene3D" id="3.10.120.10">
    <property type="entry name" value="Cytochrome b5-like heme/steroid binding domain"/>
    <property type="match status" value="1"/>
</dbReference>
<keyword evidence="3" id="KW-0408">Iron</keyword>
<evidence type="ECO:0000313" key="8">
    <source>
        <dbReference type="Proteomes" id="UP000566819"/>
    </source>
</evidence>
<evidence type="ECO:0000259" key="6">
    <source>
        <dbReference type="PROSITE" id="PS50255"/>
    </source>
</evidence>
<name>A0A8H4R8M9_9HELO</name>
<keyword evidence="2" id="KW-0479">Metal-binding</keyword>
<keyword evidence="1" id="KW-0349">Heme</keyword>
<dbReference type="PROSITE" id="PS50255">
    <property type="entry name" value="CYTOCHROME_B5_2"/>
    <property type="match status" value="1"/>
</dbReference>
<dbReference type="GO" id="GO:0020037">
    <property type="term" value="F:heme binding"/>
    <property type="evidence" value="ECO:0007669"/>
    <property type="project" value="TreeGrafter"/>
</dbReference>
<evidence type="ECO:0000256" key="3">
    <source>
        <dbReference type="ARBA" id="ARBA00023004"/>
    </source>
</evidence>
<dbReference type="PANTHER" id="PTHR19359">
    <property type="entry name" value="CYTOCHROME B5"/>
    <property type="match status" value="1"/>
</dbReference>
<proteinExistence type="inferred from homology"/>
<dbReference type="InterPro" id="IPR036400">
    <property type="entry name" value="Cyt_B5-like_heme/steroid_sf"/>
</dbReference>
<organism evidence="7 8">
    <name type="scientific">Cudoniella acicularis</name>
    <dbReference type="NCBI Taxonomy" id="354080"/>
    <lineage>
        <taxon>Eukaryota</taxon>
        <taxon>Fungi</taxon>
        <taxon>Dikarya</taxon>
        <taxon>Ascomycota</taxon>
        <taxon>Pezizomycotina</taxon>
        <taxon>Leotiomycetes</taxon>
        <taxon>Helotiales</taxon>
        <taxon>Tricladiaceae</taxon>
        <taxon>Cudoniella</taxon>
    </lineage>
</organism>
<evidence type="ECO:0000256" key="4">
    <source>
        <dbReference type="ARBA" id="ARBA00038168"/>
    </source>
</evidence>
<feature type="domain" description="Cytochrome b5 heme-binding" evidence="6">
    <location>
        <begin position="1"/>
        <end position="74"/>
    </location>
</feature>
<reference evidence="7 8" key="1">
    <citation type="submission" date="2020-03" db="EMBL/GenBank/DDBJ databases">
        <title>Draft Genome Sequence of Cudoniella acicularis.</title>
        <authorList>
            <person name="Buettner E."/>
            <person name="Kellner H."/>
        </authorList>
    </citation>
    <scope>NUCLEOTIDE SEQUENCE [LARGE SCALE GENOMIC DNA]</scope>
    <source>
        <strain evidence="7 8">DSM 108380</strain>
    </source>
</reference>
<dbReference type="Proteomes" id="UP000566819">
    <property type="component" value="Unassembled WGS sequence"/>
</dbReference>
<dbReference type="GO" id="GO:0046872">
    <property type="term" value="F:metal ion binding"/>
    <property type="evidence" value="ECO:0007669"/>
    <property type="project" value="UniProtKB-KW"/>
</dbReference>
<dbReference type="OrthoDB" id="1925334at2759"/>
<evidence type="ECO:0000256" key="5">
    <source>
        <dbReference type="SAM" id="MobiDB-lite"/>
    </source>
</evidence>
<gene>
    <name evidence="7" type="ORF">G7Y89_g13897</name>
</gene>
<dbReference type="EMBL" id="JAAMPI010001710">
    <property type="protein sequence ID" value="KAF4624279.1"/>
    <property type="molecule type" value="Genomic_DNA"/>
</dbReference>
<dbReference type="SMART" id="SM01117">
    <property type="entry name" value="Cyt-b5"/>
    <property type="match status" value="1"/>
</dbReference>
<protein>
    <recommendedName>
        <fullName evidence="6">Cytochrome b5 heme-binding domain-containing protein</fullName>
    </recommendedName>
</protein>
<accession>A0A8H4R8M9</accession>
<evidence type="ECO:0000313" key="7">
    <source>
        <dbReference type="EMBL" id="KAF4624279.1"/>
    </source>
</evidence>
<evidence type="ECO:0000256" key="1">
    <source>
        <dbReference type="ARBA" id="ARBA00022617"/>
    </source>
</evidence>
<sequence length="113" mass="12789">MTLTGQEVAKHNSRESCWVIVHGKAYDVTEFLPGGPKIILKYAGKDATEEFEPIHPPDTLDKYLDKSKHLGDVDMGTVEKEEKAESSEEKERQGRGTKCYEEDGMGILFQRCR</sequence>
<dbReference type="InterPro" id="IPR050668">
    <property type="entry name" value="Cytochrome_b5"/>
</dbReference>
<keyword evidence="8" id="KW-1185">Reference proteome</keyword>
<dbReference type="InterPro" id="IPR001199">
    <property type="entry name" value="Cyt_B5-like_heme/steroid-bd"/>
</dbReference>